<organism evidence="1 2">
    <name type="scientific">Mobilisporobacter senegalensis</name>
    <dbReference type="NCBI Taxonomy" id="1329262"/>
    <lineage>
        <taxon>Bacteria</taxon>
        <taxon>Bacillati</taxon>
        <taxon>Bacillota</taxon>
        <taxon>Clostridia</taxon>
        <taxon>Lachnospirales</taxon>
        <taxon>Lachnospiraceae</taxon>
        <taxon>Mobilisporobacter</taxon>
    </lineage>
</organism>
<dbReference type="AlphaFoldDB" id="A0A3N1XMH7"/>
<evidence type="ECO:0000313" key="1">
    <source>
        <dbReference type="EMBL" id="ROR26292.1"/>
    </source>
</evidence>
<evidence type="ECO:0000313" key="2">
    <source>
        <dbReference type="Proteomes" id="UP000273083"/>
    </source>
</evidence>
<dbReference type="EMBL" id="RJVG01000008">
    <property type="protein sequence ID" value="ROR26292.1"/>
    <property type="molecule type" value="Genomic_DNA"/>
</dbReference>
<keyword evidence="2" id="KW-1185">Reference proteome</keyword>
<comment type="caution">
    <text evidence="1">The sequence shown here is derived from an EMBL/GenBank/DDBJ whole genome shotgun (WGS) entry which is preliminary data.</text>
</comment>
<sequence>MHEIIIFLYIVESLIVSTERVIDLINRYYRKP</sequence>
<accession>A0A3N1XMH7</accession>
<name>A0A3N1XMH7_9FIRM</name>
<dbReference type="Proteomes" id="UP000273083">
    <property type="component" value="Unassembled WGS sequence"/>
</dbReference>
<gene>
    <name evidence="1" type="ORF">EDD66_10814</name>
</gene>
<reference evidence="1 2" key="1">
    <citation type="submission" date="2018-11" db="EMBL/GenBank/DDBJ databases">
        <title>Genomic Encyclopedia of Type Strains, Phase IV (KMG-IV): sequencing the most valuable type-strain genomes for metagenomic binning, comparative biology and taxonomic classification.</title>
        <authorList>
            <person name="Goeker M."/>
        </authorList>
    </citation>
    <scope>NUCLEOTIDE SEQUENCE [LARGE SCALE GENOMIC DNA]</scope>
    <source>
        <strain evidence="1 2">DSM 26537</strain>
    </source>
</reference>
<protein>
    <submittedName>
        <fullName evidence="1">Uncharacterized protein</fullName>
    </submittedName>
</protein>
<proteinExistence type="predicted"/>